<sequence>MVVRPTRAFSARSAGHLDVPIERAVVNIDSVGNTSAASIPLALTHGAGKGRFAPGDRVLMTAFGGGPAWASAAVTWPDITPL</sequence>
<dbReference type="Proteomes" id="UP000660265">
    <property type="component" value="Unassembled WGS sequence"/>
</dbReference>
<dbReference type="PANTHER" id="PTHR34069:SF2">
    <property type="entry name" value="BETA-KETOACYL-[ACYL-CARRIER-PROTEIN] SYNTHASE III"/>
    <property type="match status" value="1"/>
</dbReference>
<dbReference type="PANTHER" id="PTHR34069">
    <property type="entry name" value="3-OXOACYL-[ACYL-CARRIER-PROTEIN] SYNTHASE 3"/>
    <property type="match status" value="1"/>
</dbReference>
<organism evidence="4 5">
    <name type="scientific">Streptomyces camponoticapitis</name>
    <dbReference type="NCBI Taxonomy" id="1616125"/>
    <lineage>
        <taxon>Bacteria</taxon>
        <taxon>Bacillati</taxon>
        <taxon>Actinomycetota</taxon>
        <taxon>Actinomycetes</taxon>
        <taxon>Kitasatosporales</taxon>
        <taxon>Streptomycetaceae</taxon>
        <taxon>Streptomyces</taxon>
    </lineage>
</organism>
<evidence type="ECO:0000313" key="5">
    <source>
        <dbReference type="Proteomes" id="UP000660265"/>
    </source>
</evidence>
<dbReference type="InterPro" id="IPR013747">
    <property type="entry name" value="ACP_syn_III_C"/>
</dbReference>
<reference evidence="5" key="1">
    <citation type="journal article" date="2019" name="Int. J. Syst. Evol. Microbiol.">
        <title>The Global Catalogue of Microorganisms (GCM) 10K type strain sequencing project: providing services to taxonomists for standard genome sequencing and annotation.</title>
        <authorList>
            <consortium name="The Broad Institute Genomics Platform"/>
            <consortium name="The Broad Institute Genome Sequencing Center for Infectious Disease"/>
            <person name="Wu L."/>
            <person name="Ma J."/>
        </authorList>
    </citation>
    <scope>NUCLEOTIDE SEQUENCE [LARGE SCALE GENOMIC DNA]</scope>
    <source>
        <strain evidence="5">CGMCC 4.7275</strain>
    </source>
</reference>
<evidence type="ECO:0000259" key="3">
    <source>
        <dbReference type="Pfam" id="PF08541"/>
    </source>
</evidence>
<dbReference type="SUPFAM" id="SSF53901">
    <property type="entry name" value="Thiolase-like"/>
    <property type="match status" value="1"/>
</dbReference>
<feature type="domain" description="Beta-ketoacyl-[acyl-carrier-protein] synthase III C-terminal" evidence="3">
    <location>
        <begin position="13"/>
        <end position="76"/>
    </location>
</feature>
<keyword evidence="1" id="KW-0808">Transferase</keyword>
<proteinExistence type="predicted"/>
<evidence type="ECO:0000313" key="4">
    <source>
        <dbReference type="EMBL" id="GGK29862.1"/>
    </source>
</evidence>
<keyword evidence="5" id="KW-1185">Reference proteome</keyword>
<dbReference type="Pfam" id="PF08541">
    <property type="entry name" value="ACP_syn_III_C"/>
    <property type="match status" value="1"/>
</dbReference>
<dbReference type="RefSeq" id="WP_189111811.1">
    <property type="nucleotide sequence ID" value="NZ_BMMV01000040.1"/>
</dbReference>
<evidence type="ECO:0000256" key="1">
    <source>
        <dbReference type="ARBA" id="ARBA00022679"/>
    </source>
</evidence>
<accession>A0ABQ2EWY6</accession>
<comment type="caution">
    <text evidence="4">The sequence shown here is derived from an EMBL/GenBank/DDBJ whole genome shotgun (WGS) entry which is preliminary data.</text>
</comment>
<dbReference type="InterPro" id="IPR016039">
    <property type="entry name" value="Thiolase-like"/>
</dbReference>
<dbReference type="Gene3D" id="3.40.47.10">
    <property type="match status" value="1"/>
</dbReference>
<dbReference type="EMBL" id="BMMV01000040">
    <property type="protein sequence ID" value="GGK29862.1"/>
    <property type="molecule type" value="Genomic_DNA"/>
</dbReference>
<keyword evidence="2" id="KW-0012">Acyltransferase</keyword>
<gene>
    <name evidence="4" type="ORF">GCM10011583_72210</name>
</gene>
<name>A0ABQ2EWY6_9ACTN</name>
<protein>
    <recommendedName>
        <fullName evidence="3">Beta-ketoacyl-[acyl-carrier-protein] synthase III C-terminal domain-containing protein</fullName>
    </recommendedName>
</protein>
<evidence type="ECO:0000256" key="2">
    <source>
        <dbReference type="ARBA" id="ARBA00023315"/>
    </source>
</evidence>